<evidence type="ECO:0000256" key="9">
    <source>
        <dbReference type="SAM" id="MobiDB-lite"/>
    </source>
</evidence>
<organism evidence="10 11">
    <name type="scientific">Physeter macrocephalus</name>
    <name type="common">Sperm whale</name>
    <name type="synonym">Physeter catodon</name>
    <dbReference type="NCBI Taxonomy" id="9755"/>
    <lineage>
        <taxon>Eukaryota</taxon>
        <taxon>Metazoa</taxon>
        <taxon>Chordata</taxon>
        <taxon>Craniata</taxon>
        <taxon>Vertebrata</taxon>
        <taxon>Euteleostomi</taxon>
        <taxon>Mammalia</taxon>
        <taxon>Eutheria</taxon>
        <taxon>Laurasiatheria</taxon>
        <taxon>Artiodactyla</taxon>
        <taxon>Whippomorpha</taxon>
        <taxon>Cetacea</taxon>
        <taxon>Odontoceti</taxon>
        <taxon>Physeteridae</taxon>
        <taxon>Physeter</taxon>
    </lineage>
</organism>
<dbReference type="PANTHER" id="PTHR31180">
    <property type="entry name" value="CILIA- AND FLAGELLA-ASSOCIATED PROTEIN 107-RELATED"/>
    <property type="match status" value="1"/>
</dbReference>
<dbReference type="PANTHER" id="PTHR31180:SF2">
    <property type="entry name" value="CILIA- AND FLAGELLA-ASSOCIATED PROTEIN 107"/>
    <property type="match status" value="1"/>
</dbReference>
<evidence type="ECO:0000313" key="11">
    <source>
        <dbReference type="RefSeq" id="XP_007129762.2"/>
    </source>
</evidence>
<evidence type="ECO:0000256" key="8">
    <source>
        <dbReference type="ARBA" id="ARBA00046435"/>
    </source>
</evidence>
<evidence type="ECO:0000256" key="2">
    <source>
        <dbReference type="ARBA" id="ARBA00022490"/>
    </source>
</evidence>
<dbReference type="InterPro" id="IPR054709">
    <property type="entry name" value="CFAP107"/>
</dbReference>
<dbReference type="InParanoid" id="A0A2Y9FUG4"/>
<evidence type="ECO:0000256" key="5">
    <source>
        <dbReference type="ARBA" id="ARBA00023212"/>
    </source>
</evidence>
<dbReference type="GeneID" id="102981865"/>
<accession>A0A2Y9FUG4</accession>
<evidence type="ECO:0000256" key="3">
    <source>
        <dbReference type="ARBA" id="ARBA00022846"/>
    </source>
</evidence>
<dbReference type="GO" id="GO:0160111">
    <property type="term" value="C:axonemal A tubule inner sheath"/>
    <property type="evidence" value="ECO:0007669"/>
    <property type="project" value="Ensembl"/>
</dbReference>
<gene>
    <name evidence="11" type="primary">CFAP107</name>
</gene>
<proteinExistence type="predicted"/>
<feature type="region of interest" description="Disordered" evidence="9">
    <location>
        <begin position="166"/>
        <end position="196"/>
    </location>
</feature>
<dbReference type="OrthoDB" id="8185227at2759"/>
<comment type="subcellular location">
    <subcellularLocation>
        <location evidence="1">Cytoplasm</location>
        <location evidence="1">Cytoskeleton</location>
        <location evidence="1">Flagellum axoneme</location>
    </subcellularLocation>
</comment>
<evidence type="ECO:0000256" key="1">
    <source>
        <dbReference type="ARBA" id="ARBA00004611"/>
    </source>
</evidence>
<keyword evidence="5" id="KW-0206">Cytoskeleton</keyword>
<dbReference type="KEGG" id="pcad:102981865"/>
<sequence>MQFLTAVSPESFSTPSWKIEAKYSTRVLTGNWLEERRKFTKATEKTPQTIYRKEYIPFPGHRPDQISRWYSKRRVEGLPYKHLITHHQEPSRHHLISMYDDHYNRHSYNPGLPQLRTWNRHKLLWLPEKADFPLLAPPTNYGLYEQLKQRWLPSTEATWRESIYTSSCPRPPSGAMPQREHAIPGPPPRLQPVPHS</sequence>
<keyword evidence="3 11" id="KW-0282">Flagellum</keyword>
<feature type="compositionally biased region" description="Pro residues" evidence="9">
    <location>
        <begin position="184"/>
        <end position="196"/>
    </location>
</feature>
<keyword evidence="6" id="KW-0966">Cell projection</keyword>
<dbReference type="InterPro" id="IPR037662">
    <property type="entry name" value="CFAP68/107"/>
</dbReference>
<dbReference type="RefSeq" id="XP_007129762.2">
    <property type="nucleotide sequence ID" value="XM_007129700.2"/>
</dbReference>
<dbReference type="Pfam" id="PF22595">
    <property type="entry name" value="CFAP107"/>
    <property type="match status" value="1"/>
</dbReference>
<keyword evidence="10" id="KW-1185">Reference proteome</keyword>
<comment type="subunit">
    <text evidence="8">Microtubule inner protein component of sperm flagellar doublet microtubules.</text>
</comment>
<name>A0A2Y9FUG4_PHYMC</name>
<dbReference type="GO" id="GO:0030317">
    <property type="term" value="P:flagellated sperm motility"/>
    <property type="evidence" value="ECO:0007669"/>
    <property type="project" value="Ensembl"/>
</dbReference>
<keyword evidence="4" id="KW-0969">Cilium</keyword>
<dbReference type="STRING" id="9755.ENSPCTP00005002205"/>
<dbReference type="FunCoup" id="A0A2Y9FUG4">
    <property type="interactions" value="34"/>
</dbReference>
<dbReference type="AlphaFoldDB" id="A0A2Y9FUG4"/>
<evidence type="ECO:0000256" key="6">
    <source>
        <dbReference type="ARBA" id="ARBA00023273"/>
    </source>
</evidence>
<evidence type="ECO:0000313" key="10">
    <source>
        <dbReference type="Proteomes" id="UP000248484"/>
    </source>
</evidence>
<protein>
    <submittedName>
        <fullName evidence="11">Cilia- and flagella-associated protein 107</fullName>
    </submittedName>
</protein>
<dbReference type="Proteomes" id="UP000248484">
    <property type="component" value="Chromosome 3"/>
</dbReference>
<reference evidence="11" key="1">
    <citation type="submission" date="2025-08" db="UniProtKB">
        <authorList>
            <consortium name="RefSeq"/>
        </authorList>
    </citation>
    <scope>IDENTIFICATION</scope>
    <source>
        <tissue evidence="11">Muscle</tissue>
    </source>
</reference>
<keyword evidence="2" id="KW-0963">Cytoplasm</keyword>
<dbReference type="CTD" id="93190"/>
<dbReference type="GO" id="GO:0036126">
    <property type="term" value="C:sperm flagellum"/>
    <property type="evidence" value="ECO:0007669"/>
    <property type="project" value="Ensembl"/>
</dbReference>
<evidence type="ECO:0000256" key="4">
    <source>
        <dbReference type="ARBA" id="ARBA00023069"/>
    </source>
</evidence>
<comment type="function">
    <text evidence="7">Microtubule inner protein (MIP) part of the dynein-decorated doublet microtubules (DMTs) in cilia axoneme, which is required for motile cilia beating.</text>
</comment>
<evidence type="ECO:0000256" key="7">
    <source>
        <dbReference type="ARBA" id="ARBA00035003"/>
    </source>
</evidence>